<organism evidence="1 2">
    <name type="scientific">Actinomortierella ambigua</name>
    <dbReference type="NCBI Taxonomy" id="1343610"/>
    <lineage>
        <taxon>Eukaryota</taxon>
        <taxon>Fungi</taxon>
        <taxon>Fungi incertae sedis</taxon>
        <taxon>Mucoromycota</taxon>
        <taxon>Mortierellomycotina</taxon>
        <taxon>Mortierellomycetes</taxon>
        <taxon>Mortierellales</taxon>
        <taxon>Mortierellaceae</taxon>
        <taxon>Actinomortierella</taxon>
    </lineage>
</organism>
<reference evidence="1" key="1">
    <citation type="journal article" date="2020" name="Fungal Divers.">
        <title>Resolving the Mortierellaceae phylogeny through synthesis of multi-gene phylogenetics and phylogenomics.</title>
        <authorList>
            <person name="Vandepol N."/>
            <person name="Liber J."/>
            <person name="Desiro A."/>
            <person name="Na H."/>
            <person name="Kennedy M."/>
            <person name="Barry K."/>
            <person name="Grigoriev I.V."/>
            <person name="Miller A.N."/>
            <person name="O'Donnell K."/>
            <person name="Stajich J.E."/>
            <person name="Bonito G."/>
        </authorList>
    </citation>
    <scope>NUCLEOTIDE SEQUENCE</scope>
    <source>
        <strain evidence="1">BC1065</strain>
    </source>
</reference>
<dbReference type="EMBL" id="JAAAJB010000742">
    <property type="protein sequence ID" value="KAG0251539.1"/>
    <property type="molecule type" value="Genomic_DNA"/>
</dbReference>
<dbReference type="Proteomes" id="UP000807716">
    <property type="component" value="Unassembled WGS sequence"/>
</dbReference>
<sequence>LFSLLTVSKDIFPLAAQQLYSDPLRYSELLTIKLLVLLRGLLLLSPVNDKDIQVVRQALDAPLRADSDPPLMLDYLQYIRFFIMRRTHDKEYRRVFNLDELPHSQQAVSPHPRRFALQYAIVGRHLSNLREFGIVANDIEQYFQLAPHLSSLVRIAILDCQKEHLNQLKDLILAIQRHQGASRLTDCRFQVDTFAPLRSLIDPNDVIQVLSLMPPLNSQASLIFPRADGSPTILDRPMDHAFARLINITIGGNSTRVLPMKTYYPDLTTSQILQRCRAVHQINAEVSEMENKDLFSWAPYEAEQQRQQQPHRKPCKLVNLQALQLKVHAPISGDDPLSDTNVWILKPVDDALRGFAHSLRQQQQYQSQQHRPSLSVHIVPVDMDMVITIFEHA</sequence>
<accession>A0A9P6TXK6</accession>
<feature type="non-terminal residue" evidence="1">
    <location>
        <position position="1"/>
    </location>
</feature>
<evidence type="ECO:0000313" key="2">
    <source>
        <dbReference type="Proteomes" id="UP000807716"/>
    </source>
</evidence>
<proteinExistence type="predicted"/>
<comment type="caution">
    <text evidence="1">The sequence shown here is derived from an EMBL/GenBank/DDBJ whole genome shotgun (WGS) entry which is preliminary data.</text>
</comment>
<gene>
    <name evidence="1" type="ORF">DFQ27_008703</name>
</gene>
<evidence type="ECO:0000313" key="1">
    <source>
        <dbReference type="EMBL" id="KAG0251539.1"/>
    </source>
</evidence>
<keyword evidence="2" id="KW-1185">Reference proteome</keyword>
<dbReference type="AlphaFoldDB" id="A0A9P6TXK6"/>
<name>A0A9P6TXK6_9FUNG</name>
<protein>
    <submittedName>
        <fullName evidence="1">Uncharacterized protein</fullName>
    </submittedName>
</protein>